<dbReference type="InterPro" id="IPR013785">
    <property type="entry name" value="Aldolase_TIM"/>
</dbReference>
<keyword evidence="9" id="KW-1185">Reference proteome</keyword>
<dbReference type="SFLD" id="SFLDG01067">
    <property type="entry name" value="SPASM/twitch_domain_containing"/>
    <property type="match status" value="1"/>
</dbReference>
<dbReference type="Proteomes" id="UP000239430">
    <property type="component" value="Unassembled WGS sequence"/>
</dbReference>
<sequence length="381" mass="42240">MTVHGENSQDLIKRDEAIKLLVLRITDACNLYCRYCYARRGESKGDMPWEVARRAVDYVAARSGHFKIQFSGGEPLLNLPLIKKVVAYVQKRNLAATFQLQTNGTLLTPAMVREIKKLGLALGVSLDGMPEVNDALRPFPDGKGSTLATIQGLQNLAAERVKAGLTVVLTAASTEQLPRLVELAAYLGSVHGLSLDLFRPLGRGAEGECTGPDPDLLRRQVRAALERAREIARQGGPLIRFREVERLKYLLTHSGERRYYCYATTGQSLAVLPDGSVYPCASLGGLPDFYLGSILDPDFSHQEAMVRRAWWRRNVEKMQGCRNCPERLLCGGGCLARAYAYSGRVDIAFPGDCELRKIFMLWVKEEVSLLPLSPLKKTQSN</sequence>
<dbReference type="SFLD" id="SFLDG01384">
    <property type="entry name" value="thioether_bond_formation_requi"/>
    <property type="match status" value="1"/>
</dbReference>
<dbReference type="PIRSF" id="PIRSF037420">
    <property type="entry name" value="PQQ_syn_pqqE"/>
    <property type="match status" value="1"/>
</dbReference>
<dbReference type="PROSITE" id="PS51918">
    <property type="entry name" value="RADICAL_SAM"/>
    <property type="match status" value="1"/>
</dbReference>
<dbReference type="InterPro" id="IPR058240">
    <property type="entry name" value="rSAM_sf"/>
</dbReference>
<keyword evidence="8" id="KW-0560">Oxidoreductase</keyword>
<evidence type="ECO:0000259" key="7">
    <source>
        <dbReference type="PROSITE" id="PS51918"/>
    </source>
</evidence>
<dbReference type="PANTHER" id="PTHR43273">
    <property type="entry name" value="ANAEROBIC SULFATASE-MATURATING ENZYME HOMOLOG ASLB-RELATED"/>
    <property type="match status" value="1"/>
</dbReference>
<evidence type="ECO:0000256" key="5">
    <source>
        <dbReference type="ARBA" id="ARBA00023014"/>
    </source>
</evidence>
<comment type="caution">
    <text evidence="8">The sequence shown here is derived from an EMBL/GenBank/DDBJ whole genome shotgun (WGS) entry which is preliminary data.</text>
</comment>
<dbReference type="EMBL" id="PVXL01000044">
    <property type="protein sequence ID" value="PRR72830.1"/>
    <property type="molecule type" value="Genomic_DNA"/>
</dbReference>
<evidence type="ECO:0000313" key="8">
    <source>
        <dbReference type="EMBL" id="PRR72830.1"/>
    </source>
</evidence>
<dbReference type="SFLD" id="SFLDG01386">
    <property type="entry name" value="main_SPASM_domain-containing"/>
    <property type="match status" value="1"/>
</dbReference>
<dbReference type="GO" id="GO:0051536">
    <property type="term" value="F:iron-sulfur cluster binding"/>
    <property type="evidence" value="ECO:0007669"/>
    <property type="project" value="UniProtKB-KW"/>
</dbReference>
<evidence type="ECO:0000256" key="3">
    <source>
        <dbReference type="ARBA" id="ARBA00022723"/>
    </source>
</evidence>
<feature type="domain" description="Radical SAM core" evidence="7">
    <location>
        <begin position="15"/>
        <end position="238"/>
    </location>
</feature>
<dbReference type="GO" id="GO:0046872">
    <property type="term" value="F:metal ion binding"/>
    <property type="evidence" value="ECO:0007669"/>
    <property type="project" value="UniProtKB-KW"/>
</dbReference>
<accession>A0A9X7J2K0</accession>
<dbReference type="SUPFAM" id="SSF102114">
    <property type="entry name" value="Radical SAM enzymes"/>
    <property type="match status" value="1"/>
</dbReference>
<comment type="cofactor">
    <cofactor evidence="1">
        <name>[4Fe-4S] cluster</name>
        <dbReference type="ChEBI" id="CHEBI:49883"/>
    </cofactor>
</comment>
<dbReference type="EC" id="1.1.99.-" evidence="8"/>
<protein>
    <submittedName>
        <fullName evidence="8">Anaerobic sulfatase-maturating enzyme</fullName>
        <ecNumber evidence="8">1.1.99.-</ecNumber>
    </submittedName>
</protein>
<dbReference type="PANTHER" id="PTHR43273:SF3">
    <property type="entry name" value="ANAEROBIC SULFATASE-MATURATING ENZYME HOMOLOG ASLB-RELATED"/>
    <property type="match status" value="1"/>
</dbReference>
<gene>
    <name evidence="8" type="primary">atsB</name>
    <name evidence="8" type="ORF">MOST_17240</name>
</gene>
<dbReference type="Pfam" id="PF04055">
    <property type="entry name" value="Radical_SAM"/>
    <property type="match status" value="1"/>
</dbReference>
<evidence type="ECO:0000256" key="6">
    <source>
        <dbReference type="ARBA" id="ARBA00023601"/>
    </source>
</evidence>
<evidence type="ECO:0000256" key="2">
    <source>
        <dbReference type="ARBA" id="ARBA00022691"/>
    </source>
</evidence>
<dbReference type="Gene3D" id="3.20.20.70">
    <property type="entry name" value="Aldolase class I"/>
    <property type="match status" value="1"/>
</dbReference>
<dbReference type="SFLD" id="SFLDS00029">
    <property type="entry name" value="Radical_SAM"/>
    <property type="match status" value="1"/>
</dbReference>
<dbReference type="InterPro" id="IPR023885">
    <property type="entry name" value="4Fe4S-binding_SPASM_dom"/>
</dbReference>
<name>A0A9X7J2K0_9FIRM</name>
<keyword evidence="3" id="KW-0479">Metal-binding</keyword>
<dbReference type="InterPro" id="IPR007197">
    <property type="entry name" value="rSAM"/>
</dbReference>
<dbReference type="GO" id="GO:0016491">
    <property type="term" value="F:oxidoreductase activity"/>
    <property type="evidence" value="ECO:0007669"/>
    <property type="project" value="UniProtKB-KW"/>
</dbReference>
<dbReference type="AlphaFoldDB" id="A0A9X7J2K0"/>
<dbReference type="CDD" id="cd01335">
    <property type="entry name" value="Radical_SAM"/>
    <property type="match status" value="1"/>
</dbReference>
<reference evidence="8 9" key="1">
    <citation type="submission" date="2018-03" db="EMBL/GenBank/DDBJ databases">
        <title>Genome sequence of Moorella stamsii DSM 26217.</title>
        <authorList>
            <person name="Poehlein A."/>
            <person name="Daniel R."/>
        </authorList>
    </citation>
    <scope>NUCLEOTIDE SEQUENCE [LARGE SCALE GENOMIC DNA]</scope>
    <source>
        <strain evidence="9">DSM 26217</strain>
    </source>
</reference>
<evidence type="ECO:0000313" key="9">
    <source>
        <dbReference type="Proteomes" id="UP000239430"/>
    </source>
</evidence>
<keyword evidence="4" id="KW-0408">Iron</keyword>
<proteinExistence type="inferred from homology"/>
<evidence type="ECO:0000256" key="1">
    <source>
        <dbReference type="ARBA" id="ARBA00001966"/>
    </source>
</evidence>
<comment type="similarity">
    <text evidence="6">Belongs to the radical SAM superfamily. Anaerobic sulfatase-maturating enzyme family.</text>
</comment>
<evidence type="ECO:0000256" key="4">
    <source>
        <dbReference type="ARBA" id="ARBA00023004"/>
    </source>
</evidence>
<organism evidence="8 9">
    <name type="scientific">Neomoorella stamsii</name>
    <dbReference type="NCBI Taxonomy" id="1266720"/>
    <lineage>
        <taxon>Bacteria</taxon>
        <taxon>Bacillati</taxon>
        <taxon>Bacillota</taxon>
        <taxon>Clostridia</taxon>
        <taxon>Neomoorellales</taxon>
        <taxon>Neomoorellaceae</taxon>
        <taxon>Neomoorella</taxon>
    </lineage>
</organism>
<keyword evidence="2" id="KW-0949">S-adenosyl-L-methionine</keyword>
<dbReference type="NCBIfam" id="TIGR04085">
    <property type="entry name" value="rSAM_more_4Fe4S"/>
    <property type="match status" value="1"/>
</dbReference>
<dbReference type="InterPro" id="IPR023867">
    <property type="entry name" value="Sulphatase_maturase_rSAM"/>
</dbReference>
<dbReference type="RefSeq" id="WP_054935529.1">
    <property type="nucleotide sequence ID" value="NZ_PVXL01000044.1"/>
</dbReference>
<dbReference type="InterPro" id="IPR017200">
    <property type="entry name" value="PqqE-like"/>
</dbReference>
<keyword evidence="5" id="KW-0411">Iron-sulfur</keyword>